<evidence type="ECO:0000256" key="1">
    <source>
        <dbReference type="SAM" id="MobiDB-lite"/>
    </source>
</evidence>
<name>A0A0D9X5P0_9ORYZ</name>
<dbReference type="GO" id="GO:0016787">
    <property type="term" value="F:hydrolase activity"/>
    <property type="evidence" value="ECO:0007669"/>
    <property type="project" value="InterPro"/>
</dbReference>
<feature type="chain" id="PRO_5002349476" description="Dienelactone hydrolase domain-containing protein" evidence="2">
    <location>
        <begin position="26"/>
        <end position="798"/>
    </location>
</feature>
<reference evidence="4 5" key="1">
    <citation type="submission" date="2012-08" db="EMBL/GenBank/DDBJ databases">
        <title>Oryza genome evolution.</title>
        <authorList>
            <person name="Wing R.A."/>
        </authorList>
    </citation>
    <scope>NUCLEOTIDE SEQUENCE</scope>
</reference>
<dbReference type="AlphaFoldDB" id="A0A0D9X5P0"/>
<sequence length="798" mass="85919">MATASLLYPTLLFLTVLAVAGSAAASTSPPHSQCLHNPPDLTVAEDGVAGIVVHDLAGYDAYVTGAVNSARAVVLASDAFGHVCDGLINGDNHRKIADKIGEAGYYVVVPDFFHGQPAYLGVNITEWLKSHSPVKEAENAKPIFAALRNKGKSVVGVGGYCWGGKFAVEVAKTNEVEAIVISHPYAVTTDDMKGVKCPIEILGGQNDTVTPPKLVYQYVHALRQRTEIPYFAKIFPEVSHGFACRYNTSNPFAVLLFYSSLFCLAVLSSAVPQCLDNPPDLTAGGGEEAGVVVHDLAGFEAYVTGAVNSTRAILLASDVFGFEAPLLRKIADKAGQGGYYVVVPDFFHGHPYTLDLNLTEWVSMHSPVKAAEDAKPIFTALRKEGRSVIGVGGYCWGGKFAVEIAKTNEAAAIVISHPGLVTVDDIKEVKCPIEILGAQNDTLTPPKLVYQFVQVLRQRTDQVDYFAKVFQGVNHGFACRYNTSNPFEVKRAEEALALMLGWFHKHLEEGRRSKKNFFESSKKIKNRINSTQWRSQVVVFFLVSNGDTLCLMHSSPVQFALAGRMPEFCTVEYVAIRRTIDGTPAYLALAYQATCDVAEYLALASAHERPRHRAMNTVVPPAFVFAPSSPPAIIRASTPAALPFSPEPRHAGELSPSGGGGRTHPRRLTTARGCTAWWLWWIGDGGRAFDGNDDIGGPLGDDRLDGCGFLVGGLLVSLNAGAGGGGSWGGEVRVSLTVPLTPGALREQAGWAGPLAGAAIAPLAHGRWASPSRWQAAIRPRVHRCCLLDLSRWWALQF</sequence>
<accession>A0A0D9X5P0</accession>
<evidence type="ECO:0000256" key="2">
    <source>
        <dbReference type="SAM" id="SignalP"/>
    </source>
</evidence>
<dbReference type="STRING" id="77586.A0A0D9X5P0"/>
<keyword evidence="5" id="KW-1185">Reference proteome</keyword>
<dbReference type="EnsemblPlants" id="LPERR08G06390.2">
    <property type="protein sequence ID" value="LPERR08G06390.2"/>
    <property type="gene ID" value="LPERR08G06390"/>
</dbReference>
<dbReference type="Gene3D" id="3.40.50.1820">
    <property type="entry name" value="alpha/beta hydrolase"/>
    <property type="match status" value="2"/>
</dbReference>
<evidence type="ECO:0000259" key="3">
    <source>
        <dbReference type="Pfam" id="PF01738"/>
    </source>
</evidence>
<keyword evidence="2" id="KW-0732">Signal</keyword>
<dbReference type="PANTHER" id="PTHR17630:SF56">
    <property type="entry name" value="ENDO-1,3_1,4-BETA-D-GLUCANASE"/>
    <property type="match status" value="1"/>
</dbReference>
<feature type="domain" description="Dienelactone hydrolase" evidence="3">
    <location>
        <begin position="60"/>
        <end position="248"/>
    </location>
</feature>
<dbReference type="Pfam" id="PF01738">
    <property type="entry name" value="DLH"/>
    <property type="match status" value="2"/>
</dbReference>
<proteinExistence type="predicted"/>
<feature type="signal peptide" evidence="2">
    <location>
        <begin position="1"/>
        <end position="25"/>
    </location>
</feature>
<dbReference type="InterPro" id="IPR002925">
    <property type="entry name" value="Dienelactn_hydro"/>
</dbReference>
<dbReference type="Proteomes" id="UP000032180">
    <property type="component" value="Chromosome 8"/>
</dbReference>
<dbReference type="InterPro" id="IPR029058">
    <property type="entry name" value="AB_hydrolase_fold"/>
</dbReference>
<feature type="region of interest" description="Disordered" evidence="1">
    <location>
        <begin position="641"/>
        <end position="666"/>
    </location>
</feature>
<dbReference type="eggNOG" id="KOG3043">
    <property type="taxonomic scope" value="Eukaryota"/>
</dbReference>
<feature type="domain" description="Dienelactone hydrolase" evidence="3">
    <location>
        <begin position="299"/>
        <end position="506"/>
    </location>
</feature>
<dbReference type="PANTHER" id="PTHR17630">
    <property type="entry name" value="DIENELACTONE HYDROLASE"/>
    <property type="match status" value="1"/>
</dbReference>
<organism evidence="4 5">
    <name type="scientific">Leersia perrieri</name>
    <dbReference type="NCBI Taxonomy" id="77586"/>
    <lineage>
        <taxon>Eukaryota</taxon>
        <taxon>Viridiplantae</taxon>
        <taxon>Streptophyta</taxon>
        <taxon>Embryophyta</taxon>
        <taxon>Tracheophyta</taxon>
        <taxon>Spermatophyta</taxon>
        <taxon>Magnoliopsida</taxon>
        <taxon>Liliopsida</taxon>
        <taxon>Poales</taxon>
        <taxon>Poaceae</taxon>
        <taxon>BOP clade</taxon>
        <taxon>Oryzoideae</taxon>
        <taxon>Oryzeae</taxon>
        <taxon>Oryzinae</taxon>
        <taxon>Leersia</taxon>
    </lineage>
</organism>
<reference evidence="4" key="3">
    <citation type="submission" date="2015-04" db="UniProtKB">
        <authorList>
            <consortium name="EnsemblPlants"/>
        </authorList>
    </citation>
    <scope>IDENTIFICATION</scope>
</reference>
<evidence type="ECO:0000313" key="4">
    <source>
        <dbReference type="EnsemblPlants" id="LPERR08G06390.2"/>
    </source>
</evidence>
<reference evidence="5" key="2">
    <citation type="submission" date="2013-12" db="EMBL/GenBank/DDBJ databases">
        <authorList>
            <person name="Yu Y."/>
            <person name="Lee S."/>
            <person name="de Baynast K."/>
            <person name="Wissotski M."/>
            <person name="Liu L."/>
            <person name="Talag J."/>
            <person name="Goicoechea J."/>
            <person name="Angelova A."/>
            <person name="Jetty R."/>
            <person name="Kudrna D."/>
            <person name="Golser W."/>
            <person name="Rivera L."/>
            <person name="Zhang J."/>
            <person name="Wing R."/>
        </authorList>
    </citation>
    <scope>NUCLEOTIDE SEQUENCE</scope>
</reference>
<protein>
    <recommendedName>
        <fullName evidence="3">Dienelactone hydrolase domain-containing protein</fullName>
    </recommendedName>
</protein>
<evidence type="ECO:0000313" key="5">
    <source>
        <dbReference type="Proteomes" id="UP000032180"/>
    </source>
</evidence>
<dbReference type="Gramene" id="LPERR08G06390.2">
    <property type="protein sequence ID" value="LPERR08G06390.2"/>
    <property type="gene ID" value="LPERR08G06390"/>
</dbReference>
<dbReference type="SUPFAM" id="SSF53474">
    <property type="entry name" value="alpha/beta-Hydrolases"/>
    <property type="match status" value="2"/>
</dbReference>
<dbReference type="HOGENOM" id="CLU_352487_0_0_1"/>